<reference evidence="7 8" key="1">
    <citation type="submission" date="2018-08" db="EMBL/GenBank/DDBJ databases">
        <title>A genome reference for cultivated species of the human gut microbiota.</title>
        <authorList>
            <person name="Zou Y."/>
            <person name="Xue W."/>
            <person name="Luo G."/>
        </authorList>
    </citation>
    <scope>NUCLEOTIDE SEQUENCE [LARGE SCALE GENOMIC DNA]</scope>
    <source>
        <strain evidence="7 8">AF36-7BH</strain>
    </source>
</reference>
<comment type="caution">
    <text evidence="7">The sequence shown here is derived from an EMBL/GenBank/DDBJ whole genome shotgun (WGS) entry which is preliminary data.</text>
</comment>
<evidence type="ECO:0000259" key="6">
    <source>
        <dbReference type="Pfam" id="PF00692"/>
    </source>
</evidence>
<comment type="similarity">
    <text evidence="1">Belongs to the dUTPase family.</text>
</comment>
<feature type="domain" description="dUTPase-like" evidence="6">
    <location>
        <begin position="12"/>
        <end position="147"/>
    </location>
</feature>
<dbReference type="EMBL" id="QROY01000002">
    <property type="protein sequence ID" value="RHL71014.1"/>
    <property type="molecule type" value="Genomic_DNA"/>
</dbReference>
<dbReference type="AlphaFoldDB" id="A0A415MEH9"/>
<keyword evidence="3 7" id="KW-0378">Hydrolase</keyword>
<dbReference type="EC" id="3.6.1.23" evidence="2"/>
<gene>
    <name evidence="7" type="ORF">DW007_02405</name>
</gene>
<dbReference type="PANTHER" id="PTHR11241:SF0">
    <property type="entry name" value="DEOXYURIDINE 5'-TRIPHOSPHATE NUCLEOTIDOHYDROLASE"/>
    <property type="match status" value="1"/>
</dbReference>
<keyword evidence="4" id="KW-0546">Nucleotide metabolism</keyword>
<dbReference type="InterPro" id="IPR029054">
    <property type="entry name" value="dUTPase-like"/>
</dbReference>
<evidence type="ECO:0000256" key="4">
    <source>
        <dbReference type="ARBA" id="ARBA00023080"/>
    </source>
</evidence>
<evidence type="ECO:0000313" key="7">
    <source>
        <dbReference type="EMBL" id="RHL71014.1"/>
    </source>
</evidence>
<dbReference type="NCBIfam" id="NF001862">
    <property type="entry name" value="PRK00601.1"/>
    <property type="match status" value="1"/>
</dbReference>
<dbReference type="NCBIfam" id="TIGR00576">
    <property type="entry name" value="dut"/>
    <property type="match status" value="1"/>
</dbReference>
<dbReference type="PANTHER" id="PTHR11241">
    <property type="entry name" value="DEOXYURIDINE 5'-TRIPHOSPHATE NUCLEOTIDOHYDROLASE"/>
    <property type="match status" value="1"/>
</dbReference>
<dbReference type="Gene3D" id="2.70.40.10">
    <property type="match status" value="1"/>
</dbReference>
<dbReference type="GO" id="GO:0046081">
    <property type="term" value="P:dUTP catabolic process"/>
    <property type="evidence" value="ECO:0007669"/>
    <property type="project" value="InterPro"/>
</dbReference>
<dbReference type="GO" id="GO:0004170">
    <property type="term" value="F:dUTP diphosphatase activity"/>
    <property type="evidence" value="ECO:0007669"/>
    <property type="project" value="UniProtKB-EC"/>
</dbReference>
<dbReference type="InterPro" id="IPR036157">
    <property type="entry name" value="dUTPase-like_sf"/>
</dbReference>
<evidence type="ECO:0000313" key="8">
    <source>
        <dbReference type="Proteomes" id="UP000285201"/>
    </source>
</evidence>
<name>A0A415MEH9_9FIRM</name>
<dbReference type="RefSeq" id="WP_118370358.1">
    <property type="nucleotide sequence ID" value="NZ_QROY01000002.1"/>
</dbReference>
<evidence type="ECO:0000256" key="2">
    <source>
        <dbReference type="ARBA" id="ARBA00012379"/>
    </source>
</evidence>
<dbReference type="CDD" id="cd07557">
    <property type="entry name" value="trimeric_dUTPase"/>
    <property type="match status" value="1"/>
</dbReference>
<accession>A0A415MEH9</accession>
<proteinExistence type="inferred from homology"/>
<comment type="catalytic activity">
    <reaction evidence="5">
        <text>dUTP + H2O = dUMP + diphosphate + H(+)</text>
        <dbReference type="Rhea" id="RHEA:10248"/>
        <dbReference type="ChEBI" id="CHEBI:15377"/>
        <dbReference type="ChEBI" id="CHEBI:15378"/>
        <dbReference type="ChEBI" id="CHEBI:33019"/>
        <dbReference type="ChEBI" id="CHEBI:61555"/>
        <dbReference type="ChEBI" id="CHEBI:246422"/>
        <dbReference type="EC" id="3.6.1.23"/>
    </reaction>
</comment>
<sequence>MKIINIKKTDKNAKIPTYGSEFAAGADLYAVIHNEENRVEILPGETAFIDTGIVMEIPNGYVGLVYARSGLSCKQGLAPANKVGVIDSDYRGNIMVALYNQSNEVRTVSEGDRIAQIIIQPIEQFGFKVTENLSNTVRGNGGFGSSGKA</sequence>
<dbReference type="GO" id="GO:0000287">
    <property type="term" value="F:magnesium ion binding"/>
    <property type="evidence" value="ECO:0007669"/>
    <property type="project" value="InterPro"/>
</dbReference>
<dbReference type="Pfam" id="PF00692">
    <property type="entry name" value="dUTPase"/>
    <property type="match status" value="1"/>
</dbReference>
<evidence type="ECO:0000256" key="3">
    <source>
        <dbReference type="ARBA" id="ARBA00022801"/>
    </source>
</evidence>
<organism evidence="7 8">
    <name type="scientific">Lachnospira eligens</name>
    <dbReference type="NCBI Taxonomy" id="39485"/>
    <lineage>
        <taxon>Bacteria</taxon>
        <taxon>Bacillati</taxon>
        <taxon>Bacillota</taxon>
        <taxon>Clostridia</taxon>
        <taxon>Lachnospirales</taxon>
        <taxon>Lachnospiraceae</taxon>
        <taxon>Lachnospira</taxon>
    </lineage>
</organism>
<dbReference type="InterPro" id="IPR008181">
    <property type="entry name" value="dUTPase"/>
</dbReference>
<dbReference type="InterPro" id="IPR033704">
    <property type="entry name" value="dUTPase_trimeric"/>
</dbReference>
<evidence type="ECO:0000256" key="1">
    <source>
        <dbReference type="ARBA" id="ARBA00006581"/>
    </source>
</evidence>
<dbReference type="SUPFAM" id="SSF51283">
    <property type="entry name" value="dUTPase-like"/>
    <property type="match status" value="1"/>
</dbReference>
<dbReference type="Proteomes" id="UP000285201">
    <property type="component" value="Unassembled WGS sequence"/>
</dbReference>
<protein>
    <recommendedName>
        <fullName evidence="2">dUTP diphosphatase</fullName>
        <ecNumber evidence="2">3.6.1.23</ecNumber>
    </recommendedName>
</protein>
<evidence type="ECO:0000256" key="5">
    <source>
        <dbReference type="ARBA" id="ARBA00047686"/>
    </source>
</evidence>
<dbReference type="GO" id="GO:0006226">
    <property type="term" value="P:dUMP biosynthetic process"/>
    <property type="evidence" value="ECO:0007669"/>
    <property type="project" value="InterPro"/>
</dbReference>